<dbReference type="InterPro" id="IPR032675">
    <property type="entry name" value="LRR_dom_sf"/>
</dbReference>
<evidence type="ECO:0000313" key="2">
    <source>
        <dbReference type="EMBL" id="KIO31648.1"/>
    </source>
</evidence>
<organism evidence="2 3">
    <name type="scientific">Tulasnella calospora MUT 4182</name>
    <dbReference type="NCBI Taxonomy" id="1051891"/>
    <lineage>
        <taxon>Eukaryota</taxon>
        <taxon>Fungi</taxon>
        <taxon>Dikarya</taxon>
        <taxon>Basidiomycota</taxon>
        <taxon>Agaricomycotina</taxon>
        <taxon>Agaricomycetes</taxon>
        <taxon>Cantharellales</taxon>
        <taxon>Tulasnellaceae</taxon>
        <taxon>Tulasnella</taxon>
    </lineage>
</organism>
<name>A0A0C3LCK1_9AGAM</name>
<dbReference type="HOGENOM" id="CLU_1180953_0_0_1"/>
<dbReference type="SUPFAM" id="SSF81383">
    <property type="entry name" value="F-box domain"/>
    <property type="match status" value="1"/>
</dbReference>
<dbReference type="STRING" id="1051891.A0A0C3LCK1"/>
<dbReference type="EMBL" id="KN822961">
    <property type="protein sequence ID" value="KIO31648.1"/>
    <property type="molecule type" value="Genomic_DNA"/>
</dbReference>
<dbReference type="Pfam" id="PF12937">
    <property type="entry name" value="F-box-like"/>
    <property type="match status" value="1"/>
</dbReference>
<keyword evidence="3" id="KW-1185">Reference proteome</keyword>
<proteinExistence type="predicted"/>
<dbReference type="InterPro" id="IPR001810">
    <property type="entry name" value="F-box_dom"/>
</dbReference>
<sequence>MASESVYQQARSEHHSPVPRIHDALTVPELLAAIFSWLSRADLTTVARVSRRLSSISLDIIWKTIPELKYLISTYRPLTQLGLTKEGARVWKFWDTPDEGLWDVFWAYARRVRAVEACNGLYTLEVIDDLISRLERSSCGPSLLPNLRSLSLRVLTDDRHLIEALPIIPAGLRTLQVSTELNVSPSTVQRLLEYFTGIPLTTIGEVEFELFNVNVPQPVHFPPYKRRSSAAWELL</sequence>
<dbReference type="InterPro" id="IPR036047">
    <property type="entry name" value="F-box-like_dom_sf"/>
</dbReference>
<reference evidence="2 3" key="1">
    <citation type="submission" date="2014-04" db="EMBL/GenBank/DDBJ databases">
        <authorList>
            <consortium name="DOE Joint Genome Institute"/>
            <person name="Kuo A."/>
            <person name="Girlanda M."/>
            <person name="Perotto S."/>
            <person name="Kohler A."/>
            <person name="Nagy L.G."/>
            <person name="Floudas D."/>
            <person name="Copeland A."/>
            <person name="Barry K.W."/>
            <person name="Cichocki N."/>
            <person name="Veneault-Fourrey C."/>
            <person name="LaButti K."/>
            <person name="Lindquist E.A."/>
            <person name="Lipzen A."/>
            <person name="Lundell T."/>
            <person name="Morin E."/>
            <person name="Murat C."/>
            <person name="Sun H."/>
            <person name="Tunlid A."/>
            <person name="Henrissat B."/>
            <person name="Grigoriev I.V."/>
            <person name="Hibbett D.S."/>
            <person name="Martin F."/>
            <person name="Nordberg H.P."/>
            <person name="Cantor M.N."/>
            <person name="Hua S.X."/>
        </authorList>
    </citation>
    <scope>NUCLEOTIDE SEQUENCE [LARGE SCALE GENOMIC DNA]</scope>
    <source>
        <strain evidence="2 3">MUT 4182</strain>
    </source>
</reference>
<dbReference type="AlphaFoldDB" id="A0A0C3LCK1"/>
<dbReference type="Gene3D" id="3.80.10.10">
    <property type="entry name" value="Ribonuclease Inhibitor"/>
    <property type="match status" value="1"/>
</dbReference>
<protein>
    <recommendedName>
        <fullName evidence="1">F-box domain-containing protein</fullName>
    </recommendedName>
</protein>
<gene>
    <name evidence="2" type="ORF">M407DRAFT_19387</name>
</gene>
<dbReference type="Proteomes" id="UP000054248">
    <property type="component" value="Unassembled WGS sequence"/>
</dbReference>
<evidence type="ECO:0000313" key="3">
    <source>
        <dbReference type="Proteomes" id="UP000054248"/>
    </source>
</evidence>
<feature type="domain" description="F-box" evidence="1">
    <location>
        <begin position="28"/>
        <end position="65"/>
    </location>
</feature>
<accession>A0A0C3LCK1</accession>
<reference evidence="3" key="2">
    <citation type="submission" date="2015-01" db="EMBL/GenBank/DDBJ databases">
        <title>Evolutionary Origins and Diversification of the Mycorrhizal Mutualists.</title>
        <authorList>
            <consortium name="DOE Joint Genome Institute"/>
            <consortium name="Mycorrhizal Genomics Consortium"/>
            <person name="Kohler A."/>
            <person name="Kuo A."/>
            <person name="Nagy L.G."/>
            <person name="Floudas D."/>
            <person name="Copeland A."/>
            <person name="Barry K.W."/>
            <person name="Cichocki N."/>
            <person name="Veneault-Fourrey C."/>
            <person name="LaButti K."/>
            <person name="Lindquist E.A."/>
            <person name="Lipzen A."/>
            <person name="Lundell T."/>
            <person name="Morin E."/>
            <person name="Murat C."/>
            <person name="Riley R."/>
            <person name="Ohm R."/>
            <person name="Sun H."/>
            <person name="Tunlid A."/>
            <person name="Henrissat B."/>
            <person name="Grigoriev I.V."/>
            <person name="Hibbett D.S."/>
            <person name="Martin F."/>
        </authorList>
    </citation>
    <scope>NUCLEOTIDE SEQUENCE [LARGE SCALE GENOMIC DNA]</scope>
    <source>
        <strain evidence="3">MUT 4182</strain>
    </source>
</reference>
<evidence type="ECO:0000259" key="1">
    <source>
        <dbReference type="Pfam" id="PF12937"/>
    </source>
</evidence>